<dbReference type="AlphaFoldDB" id="A0A545UA04"/>
<name>A0A545UA04_9GAMM</name>
<dbReference type="OrthoDB" id="9808976at2"/>
<proteinExistence type="predicted"/>
<dbReference type="GO" id="GO:0016740">
    <property type="term" value="F:transferase activity"/>
    <property type="evidence" value="ECO:0007669"/>
    <property type="project" value="UniProtKB-KW"/>
</dbReference>
<evidence type="ECO:0000313" key="2">
    <source>
        <dbReference type="EMBL" id="TQV86304.1"/>
    </source>
</evidence>
<comment type="caution">
    <text evidence="2">The sequence shown here is derived from an EMBL/GenBank/DDBJ whole genome shotgun (WGS) entry which is preliminary data.</text>
</comment>
<dbReference type="Pfam" id="PF13480">
    <property type="entry name" value="Acetyltransf_6"/>
    <property type="match status" value="1"/>
</dbReference>
<dbReference type="InterPro" id="IPR016181">
    <property type="entry name" value="Acyl_CoA_acyltransferase"/>
</dbReference>
<keyword evidence="3" id="KW-1185">Reference proteome</keyword>
<organism evidence="2 3">
    <name type="scientific">Exilibacterium tricleocarpae</name>
    <dbReference type="NCBI Taxonomy" id="2591008"/>
    <lineage>
        <taxon>Bacteria</taxon>
        <taxon>Pseudomonadati</taxon>
        <taxon>Pseudomonadota</taxon>
        <taxon>Gammaproteobacteria</taxon>
        <taxon>Cellvibrionales</taxon>
        <taxon>Cellvibrionaceae</taxon>
        <taxon>Exilibacterium</taxon>
    </lineage>
</organism>
<dbReference type="Gene3D" id="3.40.630.30">
    <property type="match status" value="1"/>
</dbReference>
<evidence type="ECO:0000313" key="3">
    <source>
        <dbReference type="Proteomes" id="UP000319732"/>
    </source>
</evidence>
<keyword evidence="2" id="KW-0808">Transferase</keyword>
<gene>
    <name evidence="2" type="ORF">FKG94_01790</name>
</gene>
<dbReference type="Proteomes" id="UP000319732">
    <property type="component" value="Unassembled WGS sequence"/>
</dbReference>
<protein>
    <submittedName>
        <fullName evidence="2">GNAT family N-acetyltransferase</fullName>
    </submittedName>
</protein>
<dbReference type="EMBL" id="VHSG01000002">
    <property type="protein sequence ID" value="TQV86304.1"/>
    <property type="molecule type" value="Genomic_DNA"/>
</dbReference>
<reference evidence="2 3" key="1">
    <citation type="submission" date="2019-06" db="EMBL/GenBank/DDBJ databases">
        <title>Whole genome sequence for Cellvibrionaceae sp. R142.</title>
        <authorList>
            <person name="Wang G."/>
        </authorList>
    </citation>
    <scope>NUCLEOTIDE SEQUENCE [LARGE SCALE GENOMIC DNA]</scope>
    <source>
        <strain evidence="2 3">R142</strain>
    </source>
</reference>
<dbReference type="InterPro" id="IPR038740">
    <property type="entry name" value="BioF2-like_GNAT_dom"/>
</dbReference>
<accession>A0A545UA04</accession>
<dbReference type="SUPFAM" id="SSF55729">
    <property type="entry name" value="Acyl-CoA N-acyltransferases (Nat)"/>
    <property type="match status" value="1"/>
</dbReference>
<dbReference type="RefSeq" id="WP_142902457.1">
    <property type="nucleotide sequence ID" value="NZ_ML660087.1"/>
</dbReference>
<evidence type="ECO:0000259" key="1">
    <source>
        <dbReference type="Pfam" id="PF13480"/>
    </source>
</evidence>
<sequence>MLHRADRQDSSFSYIQEDWNAQYKQSHFQGLGNTYEWCIEWWKRYGESDPNKALYILSDDEKTTLFPLMQNRKGRVKTIEFMAQSDGAFTDYVGPLCETTSIKKHMVKLLDFLYNHTRTWDFTSLRLALNEQAYSDLIAAIVDASRSHPINWDVTTPMQYVTVTLPNHFDDYLASLGSRTRQDIKKYLRNSAKAGMEFKLLSGQDAVDNLHNLFKLNAKNWNTFSNIKDREFLTSVAIHLIENNKRFLLPQLILDGETIATVFGYQIADCCYLHTAGINRQYSGQVSPGLTLYAYLIKEMIESGISTIDFSPGAEEYKLRLGGKVAPIYQFNFQHPDSPVIRKKINHLNASLRRKLNKLRKRA</sequence>
<feature type="domain" description="BioF2-like acetyltransferase" evidence="1">
    <location>
        <begin position="178"/>
        <end position="318"/>
    </location>
</feature>